<organism evidence="2 3">
    <name type="scientific">Thalassiosira oceanica</name>
    <name type="common">Marine diatom</name>
    <dbReference type="NCBI Taxonomy" id="159749"/>
    <lineage>
        <taxon>Eukaryota</taxon>
        <taxon>Sar</taxon>
        <taxon>Stramenopiles</taxon>
        <taxon>Ochrophyta</taxon>
        <taxon>Bacillariophyta</taxon>
        <taxon>Coscinodiscophyceae</taxon>
        <taxon>Thalassiosirophycidae</taxon>
        <taxon>Thalassiosirales</taxon>
        <taxon>Thalassiosiraceae</taxon>
        <taxon>Thalassiosira</taxon>
    </lineage>
</organism>
<reference evidence="2 3" key="1">
    <citation type="journal article" date="2012" name="Genome Biol.">
        <title>Genome and low-iron response of an oceanic diatom adapted to chronic iron limitation.</title>
        <authorList>
            <person name="Lommer M."/>
            <person name="Specht M."/>
            <person name="Roy A.S."/>
            <person name="Kraemer L."/>
            <person name="Andreson R."/>
            <person name="Gutowska M.A."/>
            <person name="Wolf J."/>
            <person name="Bergner S.V."/>
            <person name="Schilhabel M.B."/>
            <person name="Klostermeier U.C."/>
            <person name="Beiko R.G."/>
            <person name="Rosenstiel P."/>
            <person name="Hippler M."/>
            <person name="Laroche J."/>
        </authorList>
    </citation>
    <scope>NUCLEOTIDE SEQUENCE [LARGE SCALE GENOMIC DNA]</scope>
    <source>
        <strain evidence="2 3">CCMP1005</strain>
    </source>
</reference>
<feature type="compositionally biased region" description="Polar residues" evidence="1">
    <location>
        <begin position="23"/>
        <end position="34"/>
    </location>
</feature>
<evidence type="ECO:0000313" key="2">
    <source>
        <dbReference type="EMBL" id="EJK68528.1"/>
    </source>
</evidence>
<feature type="region of interest" description="Disordered" evidence="1">
    <location>
        <begin position="23"/>
        <end position="60"/>
    </location>
</feature>
<evidence type="ECO:0000256" key="1">
    <source>
        <dbReference type="SAM" id="MobiDB-lite"/>
    </source>
</evidence>
<dbReference type="eggNOG" id="ENOG502QZ0W">
    <property type="taxonomic scope" value="Eukaryota"/>
</dbReference>
<dbReference type="Proteomes" id="UP000266841">
    <property type="component" value="Unassembled WGS sequence"/>
</dbReference>
<dbReference type="OrthoDB" id="52046at2759"/>
<name>K0SQD7_THAOC</name>
<accession>K0SQD7</accession>
<feature type="compositionally biased region" description="Low complexity" evidence="1">
    <location>
        <begin position="47"/>
        <end position="59"/>
    </location>
</feature>
<sequence length="244" mass="26423">MSVSKPKQYALAILASIHQGASAFTSPSATSGLTSRPGLSVPAAGRSSPPATTTSLASTVDPSTITKKEYQDICGVDFDDTTLADRLARTNYLYPKHVEVIEDFAPLVDKMVDEIVSISAGKGPVVERSESRRKKGARRGTHERKDSSRKKRSEFEECAARFRAQVPQNSSGRRGVQSRTGQSRRARAVRAETQQSSPQRWERSRDSRALARHPCKHGFVRASGLTASVNGLAAADRGKGWSPG</sequence>
<evidence type="ECO:0000313" key="3">
    <source>
        <dbReference type="Proteomes" id="UP000266841"/>
    </source>
</evidence>
<dbReference type="EMBL" id="AGNL01011214">
    <property type="protein sequence ID" value="EJK68528.1"/>
    <property type="molecule type" value="Genomic_DNA"/>
</dbReference>
<feature type="compositionally biased region" description="Basic residues" evidence="1">
    <location>
        <begin position="131"/>
        <end position="152"/>
    </location>
</feature>
<dbReference type="AlphaFoldDB" id="K0SQD7"/>
<comment type="caution">
    <text evidence="2">The sequence shown here is derived from an EMBL/GenBank/DDBJ whole genome shotgun (WGS) entry which is preliminary data.</text>
</comment>
<keyword evidence="3" id="KW-1185">Reference proteome</keyword>
<proteinExistence type="predicted"/>
<feature type="compositionally biased region" description="Basic and acidic residues" evidence="1">
    <location>
        <begin position="200"/>
        <end position="209"/>
    </location>
</feature>
<protein>
    <submittedName>
        <fullName evidence="2">Uncharacterized protein</fullName>
    </submittedName>
</protein>
<feature type="region of interest" description="Disordered" evidence="1">
    <location>
        <begin position="122"/>
        <end position="209"/>
    </location>
</feature>
<gene>
    <name evidence="2" type="ORF">THAOC_10283</name>
</gene>
<feature type="compositionally biased region" description="Polar residues" evidence="1">
    <location>
        <begin position="166"/>
        <end position="181"/>
    </location>
</feature>